<feature type="domain" description="BHLH" evidence="5">
    <location>
        <begin position="1"/>
        <end position="50"/>
    </location>
</feature>
<organism evidence="6 8">
    <name type="scientific">Cuscuta epithymum</name>
    <dbReference type="NCBI Taxonomy" id="186058"/>
    <lineage>
        <taxon>Eukaryota</taxon>
        <taxon>Viridiplantae</taxon>
        <taxon>Streptophyta</taxon>
        <taxon>Embryophyta</taxon>
        <taxon>Tracheophyta</taxon>
        <taxon>Spermatophyta</taxon>
        <taxon>Magnoliopsida</taxon>
        <taxon>eudicotyledons</taxon>
        <taxon>Gunneridae</taxon>
        <taxon>Pentapetalae</taxon>
        <taxon>asterids</taxon>
        <taxon>lamiids</taxon>
        <taxon>Solanales</taxon>
        <taxon>Convolvulaceae</taxon>
        <taxon>Cuscuteae</taxon>
        <taxon>Cuscuta</taxon>
        <taxon>Cuscuta subgen. Cuscuta</taxon>
    </lineage>
</organism>
<dbReference type="GO" id="GO:0000981">
    <property type="term" value="F:DNA-binding transcription factor activity, RNA polymerase II-specific"/>
    <property type="evidence" value="ECO:0007669"/>
    <property type="project" value="TreeGrafter"/>
</dbReference>
<name>A0AAV0D698_9ASTE</name>
<keyword evidence="4" id="KW-0539">Nucleus</keyword>
<dbReference type="Gene3D" id="4.10.280.10">
    <property type="entry name" value="Helix-loop-helix DNA-binding domain"/>
    <property type="match status" value="1"/>
</dbReference>
<sequence length="177" mass="20259">MIHRDIERQRRQEMASLYASLRSQLPLEYIKGKRSASDHVLEAAKYIEHKHKSIREQEEKRDRLKRLKSVVFKGEDESIAVLPAMVTVQPCLANYGVEILINSGSPKQGFRVSRALSLLAKQGLNVTSCVCSRVEDRMLHTIRAEVSTQTRVDLQELQQNLIYALNNKHHNPTNNSN</sequence>
<evidence type="ECO:0000256" key="2">
    <source>
        <dbReference type="ARBA" id="ARBA00023015"/>
    </source>
</evidence>
<dbReference type="InterPro" id="IPR015660">
    <property type="entry name" value="MASH1/Ascl1a-like"/>
</dbReference>
<dbReference type="CDD" id="cd18914">
    <property type="entry name" value="bHLH_AtORG2_like"/>
    <property type="match status" value="1"/>
</dbReference>
<keyword evidence="8" id="KW-1185">Reference proteome</keyword>
<evidence type="ECO:0000256" key="3">
    <source>
        <dbReference type="ARBA" id="ARBA00023163"/>
    </source>
</evidence>
<dbReference type="InterPro" id="IPR036638">
    <property type="entry name" value="HLH_DNA-bd_sf"/>
</dbReference>
<gene>
    <name evidence="6" type="ORF">CEPIT_LOCUS11457</name>
    <name evidence="7" type="ORF">CEPIT_LOCUS23873</name>
</gene>
<evidence type="ECO:0000256" key="1">
    <source>
        <dbReference type="ARBA" id="ARBA00004123"/>
    </source>
</evidence>
<evidence type="ECO:0000256" key="4">
    <source>
        <dbReference type="ARBA" id="ARBA00023242"/>
    </source>
</evidence>
<reference evidence="6" key="1">
    <citation type="submission" date="2022-07" db="EMBL/GenBank/DDBJ databases">
        <authorList>
            <person name="Macas J."/>
            <person name="Novak P."/>
            <person name="Neumann P."/>
        </authorList>
    </citation>
    <scope>NUCLEOTIDE SEQUENCE</scope>
</reference>
<comment type="subcellular location">
    <subcellularLocation>
        <location evidence="1">Nucleus</location>
    </subcellularLocation>
</comment>
<evidence type="ECO:0000313" key="6">
    <source>
        <dbReference type="EMBL" id="CAH9090842.1"/>
    </source>
</evidence>
<accession>A0AAV0D698</accession>
<dbReference type="Proteomes" id="UP001152523">
    <property type="component" value="Unassembled WGS sequence"/>
</dbReference>
<keyword evidence="2" id="KW-0805">Transcription regulation</keyword>
<proteinExistence type="predicted"/>
<dbReference type="EMBL" id="CAMAPF010000921">
    <property type="protein sequence ID" value="CAH9121661.1"/>
    <property type="molecule type" value="Genomic_DNA"/>
</dbReference>
<evidence type="ECO:0000313" key="8">
    <source>
        <dbReference type="Proteomes" id="UP001152523"/>
    </source>
</evidence>
<dbReference type="PANTHER" id="PTHR13935:SF155">
    <property type="entry name" value="TRANSCRIPTION FACTOR BHLH120-LIKE"/>
    <property type="match status" value="1"/>
</dbReference>
<dbReference type="SUPFAM" id="SSF47459">
    <property type="entry name" value="HLH, helix-loop-helix DNA-binding domain"/>
    <property type="match status" value="1"/>
</dbReference>
<dbReference type="GO" id="GO:0090575">
    <property type="term" value="C:RNA polymerase II transcription regulator complex"/>
    <property type="evidence" value="ECO:0007669"/>
    <property type="project" value="TreeGrafter"/>
</dbReference>
<evidence type="ECO:0000259" key="5">
    <source>
        <dbReference type="PROSITE" id="PS50888"/>
    </source>
</evidence>
<dbReference type="GO" id="GO:0000977">
    <property type="term" value="F:RNA polymerase II transcription regulatory region sequence-specific DNA binding"/>
    <property type="evidence" value="ECO:0007669"/>
    <property type="project" value="TreeGrafter"/>
</dbReference>
<dbReference type="PANTHER" id="PTHR13935">
    <property type="entry name" value="ACHAETE-SCUTE TRANSCRIPTION FACTOR-RELATED"/>
    <property type="match status" value="1"/>
</dbReference>
<evidence type="ECO:0000313" key="7">
    <source>
        <dbReference type="EMBL" id="CAH9121661.1"/>
    </source>
</evidence>
<dbReference type="GO" id="GO:0046983">
    <property type="term" value="F:protein dimerization activity"/>
    <property type="evidence" value="ECO:0007669"/>
    <property type="project" value="InterPro"/>
</dbReference>
<dbReference type="Pfam" id="PF00010">
    <property type="entry name" value="HLH"/>
    <property type="match status" value="1"/>
</dbReference>
<protein>
    <recommendedName>
        <fullName evidence="5">BHLH domain-containing protein</fullName>
    </recommendedName>
</protein>
<dbReference type="EMBL" id="CAMAPF010000065">
    <property type="protein sequence ID" value="CAH9090842.1"/>
    <property type="molecule type" value="Genomic_DNA"/>
</dbReference>
<comment type="caution">
    <text evidence="6">The sequence shown here is derived from an EMBL/GenBank/DDBJ whole genome shotgun (WGS) entry which is preliminary data.</text>
</comment>
<dbReference type="PROSITE" id="PS50888">
    <property type="entry name" value="BHLH"/>
    <property type="match status" value="1"/>
</dbReference>
<keyword evidence="3" id="KW-0804">Transcription</keyword>
<dbReference type="AlphaFoldDB" id="A0AAV0D698"/>
<dbReference type="InterPro" id="IPR011598">
    <property type="entry name" value="bHLH_dom"/>
</dbReference>